<gene>
    <name evidence="7" type="ORF">UHOR_01339</name>
</gene>
<comment type="caution">
    <text evidence="7">The sequence shown here is derived from an EMBL/GenBank/DDBJ whole genome shotgun (WGS) entry which is preliminary data.</text>
</comment>
<feature type="compositionally biased region" description="Low complexity" evidence="5">
    <location>
        <begin position="1"/>
        <end position="13"/>
    </location>
</feature>
<accession>I2G6U3</accession>
<evidence type="ECO:0000256" key="4">
    <source>
        <dbReference type="ARBA" id="ARBA00023128"/>
    </source>
</evidence>
<dbReference type="AlphaFoldDB" id="I2G6U3"/>
<dbReference type="GO" id="GO:0033617">
    <property type="term" value="P:mitochondrial respiratory chain complex IV assembly"/>
    <property type="evidence" value="ECO:0007669"/>
    <property type="project" value="TreeGrafter"/>
</dbReference>
<dbReference type="eggNOG" id="ENOG502SDQ7">
    <property type="taxonomic scope" value="Eukaryota"/>
</dbReference>
<dbReference type="PANTHER" id="PTHR28163">
    <property type="entry name" value="PROTEIN PET117 HOMOLOG, MITOCHONDRIAL"/>
    <property type="match status" value="1"/>
</dbReference>
<keyword evidence="6" id="KW-1133">Transmembrane helix</keyword>
<protein>
    <submittedName>
        <fullName evidence="7">Uncharacterized protein</fullName>
    </submittedName>
</protein>
<evidence type="ECO:0000313" key="7">
    <source>
        <dbReference type="EMBL" id="CCF54886.1"/>
    </source>
</evidence>
<name>I2G6U3_USTHO</name>
<keyword evidence="4" id="KW-0496">Mitochondrion</keyword>
<dbReference type="InterPro" id="IPR031568">
    <property type="entry name" value="Pet117"/>
</dbReference>
<proteinExistence type="inferred from homology"/>
<dbReference type="HOGENOM" id="CLU_544220_0_0_1"/>
<evidence type="ECO:0000256" key="6">
    <source>
        <dbReference type="SAM" id="Phobius"/>
    </source>
</evidence>
<keyword evidence="6" id="KW-0812">Transmembrane</keyword>
<comment type="subcellular location">
    <subcellularLocation>
        <location evidence="1">Mitochondrion</location>
    </subcellularLocation>
</comment>
<feature type="region of interest" description="Disordered" evidence="5">
    <location>
        <begin position="1"/>
        <end position="45"/>
    </location>
</feature>
<dbReference type="STRING" id="1128400.I2G6U3"/>
<evidence type="ECO:0000256" key="5">
    <source>
        <dbReference type="SAM" id="MobiDB-lite"/>
    </source>
</evidence>
<organism evidence="7 8">
    <name type="scientific">Ustilago hordei</name>
    <name type="common">Barley covered smut fungus</name>
    <dbReference type="NCBI Taxonomy" id="120017"/>
    <lineage>
        <taxon>Eukaryota</taxon>
        <taxon>Fungi</taxon>
        <taxon>Dikarya</taxon>
        <taxon>Basidiomycota</taxon>
        <taxon>Ustilaginomycotina</taxon>
        <taxon>Ustilaginomycetes</taxon>
        <taxon>Ustilaginales</taxon>
        <taxon>Ustilaginaceae</taxon>
        <taxon>Ustilago</taxon>
    </lineage>
</organism>
<evidence type="ECO:0000256" key="2">
    <source>
        <dbReference type="ARBA" id="ARBA00008197"/>
    </source>
</evidence>
<keyword evidence="8" id="KW-1185">Reference proteome</keyword>
<evidence type="ECO:0000313" key="8">
    <source>
        <dbReference type="Proteomes" id="UP000006174"/>
    </source>
</evidence>
<dbReference type="EMBL" id="CAGI01000196">
    <property type="protein sequence ID" value="CCF54886.1"/>
    <property type="molecule type" value="Genomic_DNA"/>
</dbReference>
<evidence type="ECO:0000256" key="3">
    <source>
        <dbReference type="ARBA" id="ARBA00022946"/>
    </source>
</evidence>
<dbReference type="Pfam" id="PF15786">
    <property type="entry name" value="PET117"/>
    <property type="match status" value="1"/>
</dbReference>
<sequence length="501" mass="54910">MTPTSSNPTRSPTLDASDTDAGARSHPSLPPPLQATSSSKDSPSLRDRTSRRLFFVLLESSSGLSLLGTFSWHGVFFSAKLDRKISPLSIMSRPAKFTLAASVLVSGLTVWGVHYMQEREREVMYRGVERDEERQAEKKRKRLLDLQINQEKEAAYQKIQPTAAAASSGTSLPLTSVPSAATEATQLPHSLIRALIRVTASFLPLPPASVESIDSELSCHAILEGYLGSPEHMSSACAECFLRIRGLQDLEAARKASLESLFPFGMPSEVFLSHLYAQPTPVTAKLEREQQEQRVREFDAKYTSLNEPYRVIADRNAKFQAEAEARGDTDSIKSCNATIASLATSAATVTSSLLENNAVCNTSATTPEGTLEPVNSIVQGMIETVANAVLATHANMAPLIVNTVTIPGITVDDVDDQREALRLKGRGTRALGYRANECPPSVDMCDETHLASPITHHPQRLVLLVKKLGIWFANMQNREYENRVAKRKAKEMVHVKNLFVQ</sequence>
<dbReference type="OrthoDB" id="76305at2759"/>
<evidence type="ECO:0000256" key="1">
    <source>
        <dbReference type="ARBA" id="ARBA00004173"/>
    </source>
</evidence>
<keyword evidence="6" id="KW-0472">Membrane</keyword>
<feature type="transmembrane region" description="Helical" evidence="6">
    <location>
        <begin position="53"/>
        <end position="77"/>
    </location>
</feature>
<dbReference type="PANTHER" id="PTHR28163:SF1">
    <property type="entry name" value="PROTEIN PET117 HOMOLOG, MITOCHONDRIAL"/>
    <property type="match status" value="1"/>
</dbReference>
<dbReference type="GO" id="GO:0005739">
    <property type="term" value="C:mitochondrion"/>
    <property type="evidence" value="ECO:0007669"/>
    <property type="project" value="UniProtKB-SubCell"/>
</dbReference>
<comment type="similarity">
    <text evidence="2">Belongs to the PET117 family.</text>
</comment>
<reference evidence="7 8" key="1">
    <citation type="journal article" date="2012" name="Plant Cell">
        <title>Genome comparison of barley and maize smut fungi reveals targeted loss of RNA silencing components and species-specific presence of transposable elements.</title>
        <authorList>
            <person name="Laurie J.D."/>
            <person name="Ali S."/>
            <person name="Linning R."/>
            <person name="Mannhaupt G."/>
            <person name="Wong P."/>
            <person name="Gueldener U."/>
            <person name="Muensterkoetter M."/>
            <person name="Moore R."/>
            <person name="Kahmann R."/>
            <person name="Bakkeren G."/>
            <person name="Schirawski J."/>
        </authorList>
    </citation>
    <scope>NUCLEOTIDE SEQUENCE [LARGE SCALE GENOMIC DNA]</scope>
    <source>
        <strain evidence="8">Uh4875-4</strain>
    </source>
</reference>
<keyword evidence="3" id="KW-0809">Transit peptide</keyword>
<dbReference type="Proteomes" id="UP000006174">
    <property type="component" value="Unassembled WGS sequence"/>
</dbReference>